<dbReference type="Proteomes" id="UP000314294">
    <property type="component" value="Unassembled WGS sequence"/>
</dbReference>
<organism evidence="8 9">
    <name type="scientific">Liparis tanakae</name>
    <name type="common">Tanaka's snailfish</name>
    <dbReference type="NCBI Taxonomy" id="230148"/>
    <lineage>
        <taxon>Eukaryota</taxon>
        <taxon>Metazoa</taxon>
        <taxon>Chordata</taxon>
        <taxon>Craniata</taxon>
        <taxon>Vertebrata</taxon>
        <taxon>Euteleostomi</taxon>
        <taxon>Actinopterygii</taxon>
        <taxon>Neopterygii</taxon>
        <taxon>Teleostei</taxon>
        <taxon>Neoteleostei</taxon>
        <taxon>Acanthomorphata</taxon>
        <taxon>Eupercaria</taxon>
        <taxon>Perciformes</taxon>
        <taxon>Cottioidei</taxon>
        <taxon>Cottales</taxon>
        <taxon>Liparidae</taxon>
        <taxon>Liparis</taxon>
    </lineage>
</organism>
<dbReference type="Pfam" id="PF01094">
    <property type="entry name" value="ANF_receptor"/>
    <property type="match status" value="1"/>
</dbReference>
<dbReference type="InterPro" id="IPR001828">
    <property type="entry name" value="ANF_lig-bd_rcpt"/>
</dbReference>
<evidence type="ECO:0000259" key="7">
    <source>
        <dbReference type="Pfam" id="PF01094"/>
    </source>
</evidence>
<dbReference type="GO" id="GO:0016020">
    <property type="term" value="C:membrane"/>
    <property type="evidence" value="ECO:0007669"/>
    <property type="project" value="UniProtKB-SubCell"/>
</dbReference>
<keyword evidence="3" id="KW-1133">Transmembrane helix</keyword>
<dbReference type="SUPFAM" id="SSF53822">
    <property type="entry name" value="Periplasmic binding protein-like I"/>
    <property type="match status" value="1"/>
</dbReference>
<dbReference type="AlphaFoldDB" id="A0A4Z2GMU4"/>
<dbReference type="OrthoDB" id="425344at2759"/>
<keyword evidence="9" id="KW-1185">Reference proteome</keyword>
<feature type="domain" description="Receptor ligand binding region" evidence="7">
    <location>
        <begin position="13"/>
        <end position="81"/>
    </location>
</feature>
<dbReference type="PRINTS" id="PR00248">
    <property type="entry name" value="GPCRMGR"/>
</dbReference>
<protein>
    <submittedName>
        <fullName evidence="8">Metabotropic glutamate receptor 4</fullName>
    </submittedName>
</protein>
<dbReference type="InterPro" id="IPR050726">
    <property type="entry name" value="mGluR"/>
</dbReference>
<evidence type="ECO:0000313" key="9">
    <source>
        <dbReference type="Proteomes" id="UP000314294"/>
    </source>
</evidence>
<dbReference type="InterPro" id="IPR028082">
    <property type="entry name" value="Peripla_BP_I"/>
</dbReference>
<accession>A0A4Z2GMU4</accession>
<dbReference type="Gene3D" id="3.40.50.2300">
    <property type="match status" value="2"/>
</dbReference>
<evidence type="ECO:0000256" key="6">
    <source>
        <dbReference type="ARBA" id="ARBA00023180"/>
    </source>
</evidence>
<evidence type="ECO:0000256" key="2">
    <source>
        <dbReference type="ARBA" id="ARBA00022692"/>
    </source>
</evidence>
<proteinExistence type="predicted"/>
<sequence length="94" mass="10380">MHGELNGCTSDPIPQVSYISTAPELSDNTCDDFFSRVVSPAQALVEMVKAVRWNYVSPVASEGNYGETGVDAFIQKSREDGTQRLRRKSPQVRS</sequence>
<dbReference type="PANTHER" id="PTHR24060">
    <property type="entry name" value="METABOTROPIC GLUTAMATE RECEPTOR"/>
    <property type="match status" value="1"/>
</dbReference>
<keyword evidence="6" id="KW-0325">Glycoprotein</keyword>
<comment type="subcellular location">
    <subcellularLocation>
        <location evidence="1">Membrane</location>
        <topology evidence="1">Multi-pass membrane protein</topology>
    </subcellularLocation>
</comment>
<evidence type="ECO:0000256" key="4">
    <source>
        <dbReference type="ARBA" id="ARBA00023136"/>
    </source>
</evidence>
<gene>
    <name evidence="8" type="primary">GRM4_1</name>
    <name evidence="8" type="ORF">EYF80_034816</name>
</gene>
<evidence type="ECO:0000256" key="1">
    <source>
        <dbReference type="ARBA" id="ARBA00004141"/>
    </source>
</evidence>
<name>A0A4Z2GMU4_9TELE</name>
<dbReference type="EMBL" id="SRLO01000470">
    <property type="protein sequence ID" value="TNN54948.1"/>
    <property type="molecule type" value="Genomic_DNA"/>
</dbReference>
<dbReference type="InterPro" id="IPR000337">
    <property type="entry name" value="GPCR_3"/>
</dbReference>
<dbReference type="GO" id="GO:0004930">
    <property type="term" value="F:G protein-coupled receptor activity"/>
    <property type="evidence" value="ECO:0007669"/>
    <property type="project" value="InterPro"/>
</dbReference>
<keyword evidence="5 8" id="KW-0675">Receptor</keyword>
<evidence type="ECO:0000256" key="5">
    <source>
        <dbReference type="ARBA" id="ARBA00023170"/>
    </source>
</evidence>
<comment type="caution">
    <text evidence="8">The sequence shown here is derived from an EMBL/GenBank/DDBJ whole genome shotgun (WGS) entry which is preliminary data.</text>
</comment>
<keyword evidence="2" id="KW-0812">Transmembrane</keyword>
<reference evidence="8 9" key="1">
    <citation type="submission" date="2019-03" db="EMBL/GenBank/DDBJ databases">
        <title>First draft genome of Liparis tanakae, snailfish: a comprehensive survey of snailfish specific genes.</title>
        <authorList>
            <person name="Kim W."/>
            <person name="Song I."/>
            <person name="Jeong J.-H."/>
            <person name="Kim D."/>
            <person name="Kim S."/>
            <person name="Ryu S."/>
            <person name="Song J.Y."/>
            <person name="Lee S.K."/>
        </authorList>
    </citation>
    <scope>NUCLEOTIDE SEQUENCE [LARGE SCALE GENOMIC DNA]</scope>
    <source>
        <tissue evidence="8">Muscle</tissue>
    </source>
</reference>
<evidence type="ECO:0000256" key="3">
    <source>
        <dbReference type="ARBA" id="ARBA00022989"/>
    </source>
</evidence>
<keyword evidence="4" id="KW-0472">Membrane</keyword>
<evidence type="ECO:0000313" key="8">
    <source>
        <dbReference type="EMBL" id="TNN54948.1"/>
    </source>
</evidence>